<dbReference type="GO" id="GO:0005886">
    <property type="term" value="C:plasma membrane"/>
    <property type="evidence" value="ECO:0007669"/>
    <property type="project" value="UniProtKB-SubCell"/>
</dbReference>
<keyword evidence="9" id="KW-1185">Reference proteome</keyword>
<evidence type="ECO:0000313" key="9">
    <source>
        <dbReference type="Proteomes" id="UP000076962"/>
    </source>
</evidence>
<proteinExistence type="predicted"/>
<dbReference type="AlphaFoldDB" id="A0A176RUH5"/>
<reference evidence="8 9" key="1">
    <citation type="submission" date="2016-05" db="EMBL/GenBank/DDBJ databases">
        <title>Single-cell genome of chain-forming Candidatus Thiomargarita nelsonii and comparison to other large sulfur-oxidizing bacteria.</title>
        <authorList>
            <person name="Winkel M."/>
            <person name="Salman V."/>
            <person name="Woyke T."/>
            <person name="Schulz-Vogt H."/>
            <person name="Richter M."/>
            <person name="Flood B."/>
            <person name="Bailey J."/>
            <person name="Amann R."/>
            <person name="Mussmann M."/>
        </authorList>
    </citation>
    <scope>NUCLEOTIDE SEQUENCE [LARGE SCALE GENOMIC DNA]</scope>
    <source>
        <strain evidence="8 9">THI036</strain>
    </source>
</reference>
<dbReference type="GO" id="GO:0005524">
    <property type="term" value="F:ATP binding"/>
    <property type="evidence" value="ECO:0007669"/>
    <property type="project" value="UniProtKB-KW"/>
</dbReference>
<dbReference type="SUPFAM" id="SSF90123">
    <property type="entry name" value="ABC transporter transmembrane region"/>
    <property type="match status" value="1"/>
</dbReference>
<evidence type="ECO:0000256" key="5">
    <source>
        <dbReference type="ARBA" id="ARBA00022989"/>
    </source>
</evidence>
<evidence type="ECO:0000259" key="7">
    <source>
        <dbReference type="SMART" id="SM00382"/>
    </source>
</evidence>
<dbReference type="InterPro" id="IPR003439">
    <property type="entry name" value="ABC_transporter-like_ATP-bd"/>
</dbReference>
<dbReference type="CDD" id="cd03228">
    <property type="entry name" value="ABCC_MRP_Like"/>
    <property type="match status" value="1"/>
</dbReference>
<accession>A0A176RUH5</accession>
<dbReference type="PANTHER" id="PTHR24221">
    <property type="entry name" value="ATP-BINDING CASSETTE SUB-FAMILY B"/>
    <property type="match status" value="1"/>
</dbReference>
<evidence type="ECO:0000256" key="4">
    <source>
        <dbReference type="ARBA" id="ARBA00022840"/>
    </source>
</evidence>
<dbReference type="InterPro" id="IPR003593">
    <property type="entry name" value="AAA+_ATPase"/>
</dbReference>
<keyword evidence="5" id="KW-1133">Transmembrane helix</keyword>
<dbReference type="GO" id="GO:0016887">
    <property type="term" value="F:ATP hydrolysis activity"/>
    <property type="evidence" value="ECO:0007669"/>
    <property type="project" value="InterPro"/>
</dbReference>
<dbReference type="InterPro" id="IPR036640">
    <property type="entry name" value="ABC1_TM_sf"/>
</dbReference>
<sequence>MITEASSTIAIFGSFAFIAYRTLLGTITLGDRVMYYMAFQRAQGFLQEMLRGLSGLYEDTLLVSDFYEFLDVKADIVEPPHPKPVPRSLQSGIVLDHVSFKYPTGSRPVLDEISLSIRPGEHITLVGENGSGKTTLVKLLCRLYDPNDGRITLDGVDLREFKTTALRHQISVVFQDYAQYQLTARENIWLGNIEHSPDHEQIITAALRRRRGDTPFARRL</sequence>
<evidence type="ECO:0000256" key="3">
    <source>
        <dbReference type="ARBA" id="ARBA00022741"/>
    </source>
</evidence>
<evidence type="ECO:0000256" key="2">
    <source>
        <dbReference type="ARBA" id="ARBA00022692"/>
    </source>
</evidence>
<dbReference type="EMBL" id="LUTY01002819">
    <property type="protein sequence ID" value="OAD19388.1"/>
    <property type="molecule type" value="Genomic_DNA"/>
</dbReference>
<dbReference type="GO" id="GO:0034040">
    <property type="term" value="F:ATPase-coupled lipid transmembrane transporter activity"/>
    <property type="evidence" value="ECO:0007669"/>
    <property type="project" value="TreeGrafter"/>
</dbReference>
<gene>
    <name evidence="8" type="ORF">THIOM_004977</name>
</gene>
<keyword evidence="4 8" id="KW-0067">ATP-binding</keyword>
<evidence type="ECO:0000256" key="1">
    <source>
        <dbReference type="ARBA" id="ARBA00004651"/>
    </source>
</evidence>
<feature type="domain" description="AAA+ ATPase" evidence="7">
    <location>
        <begin position="119"/>
        <end position="220"/>
    </location>
</feature>
<keyword evidence="3" id="KW-0547">Nucleotide-binding</keyword>
<comment type="subcellular location">
    <subcellularLocation>
        <location evidence="1">Cell membrane</location>
        <topology evidence="1">Multi-pass membrane protein</topology>
    </subcellularLocation>
</comment>
<dbReference type="Pfam" id="PF00005">
    <property type="entry name" value="ABC_tran"/>
    <property type="match status" value="1"/>
</dbReference>
<dbReference type="Gene3D" id="1.20.1560.10">
    <property type="entry name" value="ABC transporter type 1, transmembrane domain"/>
    <property type="match status" value="1"/>
</dbReference>
<dbReference type="InterPro" id="IPR039421">
    <property type="entry name" value="Type_1_exporter"/>
</dbReference>
<name>A0A176RUH5_9GAMM</name>
<dbReference type="SMART" id="SM00382">
    <property type="entry name" value="AAA"/>
    <property type="match status" value="1"/>
</dbReference>
<keyword evidence="2" id="KW-0812">Transmembrane</keyword>
<comment type="caution">
    <text evidence="8">The sequence shown here is derived from an EMBL/GenBank/DDBJ whole genome shotgun (WGS) entry which is preliminary data.</text>
</comment>
<organism evidence="8 9">
    <name type="scientific">Candidatus Thiomargarita nelsonii</name>
    <dbReference type="NCBI Taxonomy" id="1003181"/>
    <lineage>
        <taxon>Bacteria</taxon>
        <taxon>Pseudomonadati</taxon>
        <taxon>Pseudomonadota</taxon>
        <taxon>Gammaproteobacteria</taxon>
        <taxon>Thiotrichales</taxon>
        <taxon>Thiotrichaceae</taxon>
        <taxon>Thiomargarita</taxon>
    </lineage>
</organism>
<dbReference type="SUPFAM" id="SSF52540">
    <property type="entry name" value="P-loop containing nucleoside triphosphate hydrolases"/>
    <property type="match status" value="1"/>
</dbReference>
<evidence type="ECO:0000313" key="8">
    <source>
        <dbReference type="EMBL" id="OAD19388.1"/>
    </source>
</evidence>
<evidence type="ECO:0000256" key="6">
    <source>
        <dbReference type="ARBA" id="ARBA00023136"/>
    </source>
</evidence>
<dbReference type="InterPro" id="IPR027417">
    <property type="entry name" value="P-loop_NTPase"/>
</dbReference>
<dbReference type="Gene3D" id="3.40.50.300">
    <property type="entry name" value="P-loop containing nucleotide triphosphate hydrolases"/>
    <property type="match status" value="1"/>
</dbReference>
<protein>
    <submittedName>
        <fullName evidence="8">ABC transporter, ATP-binding/permease protein</fullName>
    </submittedName>
</protein>
<dbReference type="PANTHER" id="PTHR24221:SF646">
    <property type="entry name" value="HAEMOLYSIN SECRETION ATP-BINDING PROTEIN"/>
    <property type="match status" value="1"/>
</dbReference>
<keyword evidence="6" id="KW-0472">Membrane</keyword>
<dbReference type="Proteomes" id="UP000076962">
    <property type="component" value="Unassembled WGS sequence"/>
</dbReference>